<evidence type="ECO:0000256" key="1">
    <source>
        <dbReference type="ARBA" id="ARBA00010641"/>
    </source>
</evidence>
<evidence type="ECO:0000256" key="4">
    <source>
        <dbReference type="ARBA" id="ARBA00023163"/>
    </source>
</evidence>
<dbReference type="InterPro" id="IPR014284">
    <property type="entry name" value="RNA_pol_sigma-70_dom"/>
</dbReference>
<dbReference type="GO" id="GO:0006352">
    <property type="term" value="P:DNA-templated transcription initiation"/>
    <property type="evidence" value="ECO:0007669"/>
    <property type="project" value="InterPro"/>
</dbReference>
<comment type="similarity">
    <text evidence="1">Belongs to the sigma-70 factor family. ECF subfamily.</text>
</comment>
<dbReference type="SUPFAM" id="SSF88659">
    <property type="entry name" value="Sigma3 and sigma4 domains of RNA polymerase sigma factors"/>
    <property type="match status" value="1"/>
</dbReference>
<dbReference type="NCBIfam" id="TIGR02937">
    <property type="entry name" value="sigma70-ECF"/>
    <property type="match status" value="1"/>
</dbReference>
<evidence type="ECO:0000313" key="8">
    <source>
        <dbReference type="Proteomes" id="UP001178275"/>
    </source>
</evidence>
<name>A0AA90P2Z2_9BACI</name>
<dbReference type="InterPro" id="IPR014300">
    <property type="entry name" value="RNA_pol_sigma-V"/>
</dbReference>
<dbReference type="InterPro" id="IPR039425">
    <property type="entry name" value="RNA_pol_sigma-70-like"/>
</dbReference>
<evidence type="ECO:0000259" key="5">
    <source>
        <dbReference type="Pfam" id="PF04542"/>
    </source>
</evidence>
<dbReference type="NCBIfam" id="TIGR02954">
    <property type="entry name" value="Sig70_famx3"/>
    <property type="match status" value="1"/>
</dbReference>
<dbReference type="InterPro" id="IPR036388">
    <property type="entry name" value="WH-like_DNA-bd_sf"/>
</dbReference>
<dbReference type="GO" id="GO:0003677">
    <property type="term" value="F:DNA binding"/>
    <property type="evidence" value="ECO:0007669"/>
    <property type="project" value="InterPro"/>
</dbReference>
<proteinExistence type="inferred from homology"/>
<dbReference type="EMBL" id="JAUUTW010000017">
    <property type="protein sequence ID" value="MDP1452708.1"/>
    <property type="molecule type" value="Genomic_DNA"/>
</dbReference>
<sequence length="176" mass="20513">MTEKEELVIKARNGDNLAFQILIEDEQDALYRFAFIYVRNETDAIDIYQQTVCKALTSIHTLKEPAYFSSWLTRILINVAIAFLNKRNKTVLIEQTDLEKIEDPNQPKVEEQMDLLQVLGELDDKYKTVLLLRYYQDYQVKQIAEMLNCPEGTVKTNIRRGLKVLKNALKGAYVYD</sequence>
<evidence type="ECO:0000256" key="3">
    <source>
        <dbReference type="ARBA" id="ARBA00023082"/>
    </source>
</evidence>
<evidence type="ECO:0000256" key="2">
    <source>
        <dbReference type="ARBA" id="ARBA00023015"/>
    </source>
</evidence>
<dbReference type="RefSeq" id="WP_305160893.1">
    <property type="nucleotide sequence ID" value="NZ_JAUUTW010000017.1"/>
</dbReference>
<accession>A0AA90P2Z2</accession>
<dbReference type="InterPro" id="IPR013249">
    <property type="entry name" value="RNA_pol_sigma70_r4_t2"/>
</dbReference>
<dbReference type="Gene3D" id="1.10.10.10">
    <property type="entry name" value="Winged helix-like DNA-binding domain superfamily/Winged helix DNA-binding domain"/>
    <property type="match status" value="1"/>
</dbReference>
<dbReference type="Proteomes" id="UP001178275">
    <property type="component" value="Unassembled WGS sequence"/>
</dbReference>
<feature type="domain" description="RNA polymerase sigma factor 70 region 4 type 2" evidence="6">
    <location>
        <begin position="113"/>
        <end position="163"/>
    </location>
</feature>
<dbReference type="CDD" id="cd06171">
    <property type="entry name" value="Sigma70_r4"/>
    <property type="match status" value="1"/>
</dbReference>
<feature type="domain" description="RNA polymerase sigma-70 region 2" evidence="5">
    <location>
        <begin position="22"/>
        <end position="89"/>
    </location>
</feature>
<keyword evidence="4" id="KW-0804">Transcription</keyword>
<evidence type="ECO:0000313" key="7">
    <source>
        <dbReference type="EMBL" id="MDP1452708.1"/>
    </source>
</evidence>
<dbReference type="SUPFAM" id="SSF88946">
    <property type="entry name" value="Sigma2 domain of RNA polymerase sigma factors"/>
    <property type="match status" value="1"/>
</dbReference>
<reference evidence="7" key="1">
    <citation type="submission" date="2023-07" db="EMBL/GenBank/DDBJ databases">
        <title>Murine gut Bacillus species.</title>
        <authorList>
            <person name="Gutman E."/>
            <person name="Hashuel R."/>
            <person name="Litvak Y."/>
        </authorList>
    </citation>
    <scope>NUCLEOTIDE SEQUENCE</scope>
    <source>
        <strain evidence="7">RU293</strain>
    </source>
</reference>
<dbReference type="PANTHER" id="PTHR43133:SF51">
    <property type="entry name" value="RNA POLYMERASE SIGMA FACTOR"/>
    <property type="match status" value="1"/>
</dbReference>
<dbReference type="InterPro" id="IPR007627">
    <property type="entry name" value="RNA_pol_sigma70_r2"/>
</dbReference>
<gene>
    <name evidence="7" type="ORF">Q8G36_16985</name>
</gene>
<comment type="caution">
    <text evidence="7">The sequence shown here is derived from an EMBL/GenBank/DDBJ whole genome shotgun (WGS) entry which is preliminary data.</text>
</comment>
<dbReference type="InterPro" id="IPR013325">
    <property type="entry name" value="RNA_pol_sigma_r2"/>
</dbReference>
<dbReference type="InterPro" id="IPR013324">
    <property type="entry name" value="RNA_pol_sigma_r3/r4-like"/>
</dbReference>
<dbReference type="AlphaFoldDB" id="A0AA90P2Z2"/>
<evidence type="ECO:0000259" key="6">
    <source>
        <dbReference type="Pfam" id="PF08281"/>
    </source>
</evidence>
<dbReference type="Pfam" id="PF08281">
    <property type="entry name" value="Sigma70_r4_2"/>
    <property type="match status" value="1"/>
</dbReference>
<keyword evidence="3" id="KW-0731">Sigma factor</keyword>
<dbReference type="Pfam" id="PF04542">
    <property type="entry name" value="Sigma70_r2"/>
    <property type="match status" value="1"/>
</dbReference>
<protein>
    <submittedName>
        <fullName evidence="7">Sigma-70 family RNA polymerase sigma factor</fullName>
    </submittedName>
</protein>
<dbReference type="GO" id="GO:0016987">
    <property type="term" value="F:sigma factor activity"/>
    <property type="evidence" value="ECO:0007669"/>
    <property type="project" value="UniProtKB-KW"/>
</dbReference>
<organism evidence="7 8">
    <name type="scientific">Peribacillus frigoritolerans</name>
    <dbReference type="NCBI Taxonomy" id="450367"/>
    <lineage>
        <taxon>Bacteria</taxon>
        <taxon>Bacillati</taxon>
        <taxon>Bacillota</taxon>
        <taxon>Bacilli</taxon>
        <taxon>Bacillales</taxon>
        <taxon>Bacillaceae</taxon>
        <taxon>Peribacillus</taxon>
    </lineage>
</organism>
<keyword evidence="2" id="KW-0805">Transcription regulation</keyword>
<dbReference type="PANTHER" id="PTHR43133">
    <property type="entry name" value="RNA POLYMERASE ECF-TYPE SIGMA FACTO"/>
    <property type="match status" value="1"/>
</dbReference>
<dbReference type="Gene3D" id="1.10.1740.10">
    <property type="match status" value="1"/>
</dbReference>